<dbReference type="SUPFAM" id="SSF52540">
    <property type="entry name" value="P-loop containing nucleoside triphosphate hydrolases"/>
    <property type="match status" value="1"/>
</dbReference>
<dbReference type="KEGG" id="wei:EQG49_12965"/>
<dbReference type="GO" id="GO:0030894">
    <property type="term" value="C:replisome"/>
    <property type="evidence" value="ECO:0007669"/>
    <property type="project" value="TreeGrafter"/>
</dbReference>
<dbReference type="RefSeq" id="WP_133364384.1">
    <property type="nucleotide sequence ID" value="NZ_CP037940.1"/>
</dbReference>
<dbReference type="SMART" id="SM00487">
    <property type="entry name" value="DEXDc"/>
    <property type="match status" value="1"/>
</dbReference>
<evidence type="ECO:0000259" key="5">
    <source>
        <dbReference type="PROSITE" id="PS51192"/>
    </source>
</evidence>
<keyword evidence="4" id="KW-0067">ATP-binding</keyword>
<dbReference type="Gene3D" id="3.40.50.300">
    <property type="entry name" value="P-loop containing nucleotide triphosphate hydrolases"/>
    <property type="match status" value="2"/>
</dbReference>
<dbReference type="GO" id="GO:0043590">
    <property type="term" value="C:bacterial nucleoid"/>
    <property type="evidence" value="ECO:0007669"/>
    <property type="project" value="TreeGrafter"/>
</dbReference>
<reference evidence="8" key="1">
    <citation type="submission" date="2019-03" db="EMBL/GenBank/DDBJ databases">
        <title>Weissella sp. 26KH-42 Genome sequencing.</title>
        <authorList>
            <person name="Heo J."/>
            <person name="Kim S.-J."/>
            <person name="Kim J.-S."/>
            <person name="Hong S.-B."/>
            <person name="Kwon S.-W."/>
        </authorList>
    </citation>
    <scope>NUCLEOTIDE SEQUENCE [LARGE SCALE GENOMIC DNA]</scope>
    <source>
        <strain evidence="8">26KH-42</strain>
    </source>
</reference>
<dbReference type="GO" id="GO:0006310">
    <property type="term" value="P:DNA recombination"/>
    <property type="evidence" value="ECO:0007669"/>
    <property type="project" value="InterPro"/>
</dbReference>
<dbReference type="PROSITE" id="PS51192">
    <property type="entry name" value="HELICASE_ATP_BIND_1"/>
    <property type="match status" value="1"/>
</dbReference>
<dbReference type="GO" id="GO:0006281">
    <property type="term" value="P:DNA repair"/>
    <property type="evidence" value="ECO:0007669"/>
    <property type="project" value="TreeGrafter"/>
</dbReference>
<evidence type="ECO:0000256" key="4">
    <source>
        <dbReference type="ARBA" id="ARBA00022840"/>
    </source>
</evidence>
<dbReference type="CDD" id="cd17920">
    <property type="entry name" value="DEXHc_RecQ"/>
    <property type="match status" value="1"/>
</dbReference>
<dbReference type="NCBIfam" id="TIGR00614">
    <property type="entry name" value="recQ_fam"/>
    <property type="match status" value="1"/>
</dbReference>
<name>A0A4P6YWZ0_9LACO</name>
<dbReference type="OrthoDB" id="9763310at2"/>
<keyword evidence="8" id="KW-1185">Reference proteome</keyword>
<evidence type="ECO:0000313" key="7">
    <source>
        <dbReference type="EMBL" id="QBO37307.1"/>
    </source>
</evidence>
<gene>
    <name evidence="7" type="ORF">EQG49_12965</name>
</gene>
<dbReference type="InterPro" id="IPR027417">
    <property type="entry name" value="P-loop_NTPase"/>
</dbReference>
<dbReference type="InterPro" id="IPR004589">
    <property type="entry name" value="DNA_helicase_ATP-dep_RecQ"/>
</dbReference>
<keyword evidence="3 7" id="KW-0347">Helicase</keyword>
<evidence type="ECO:0000313" key="8">
    <source>
        <dbReference type="Proteomes" id="UP000292886"/>
    </source>
</evidence>
<keyword evidence="2" id="KW-0378">Hydrolase</keyword>
<sequence>MNETEVKMHAILKAQFGFDDFRPGQEEVLTALLVDQQNVLAVLPTGTGKSLLYEYAGYVLGGTTVIVSPLLSLMQDQVARLNYHGQRQAVAINSMMKPATKNFALQHLEQFRYIFIAPETLVQEPVMLALQRLQVNLFVVDEAHSIAQWGPDFRPDYLELGRAFQQLGQPRLLALTATASETARHEILAQFNLPVAPQTILYSVNRPNIHLRTERLADDKTKQQRLLSLVKELPGAGIIYLSSKKLADQLVITLQQANERRVAAYHGDVTGDQRYAVQQQFMANQLDVIVATSAFGMGIDKADIRWVIHYHLSNDLEAYVQEIGRAGRDQQPALAVLLYGQNDEYLVRNLIDTSLPVEGDIQHFFKRTPNYTFDPQHERLLNYYQNRGLSAAQVTQLFRQRVGLRFRALAAMLDYIEAADDKRNYLLKYFGETPLEAPADGNWSTEQTPLDIPALNLPSAVEQVPNLGLLGWRETLENLFG</sequence>
<organism evidence="7 8">
    <name type="scientific">Periweissella cryptocerci</name>
    <dbReference type="NCBI Taxonomy" id="2506420"/>
    <lineage>
        <taxon>Bacteria</taxon>
        <taxon>Bacillati</taxon>
        <taxon>Bacillota</taxon>
        <taxon>Bacilli</taxon>
        <taxon>Lactobacillales</taxon>
        <taxon>Lactobacillaceae</taxon>
        <taxon>Periweissella</taxon>
    </lineage>
</organism>
<dbReference type="Pfam" id="PF00270">
    <property type="entry name" value="DEAD"/>
    <property type="match status" value="1"/>
</dbReference>
<dbReference type="PANTHER" id="PTHR13710:SF84">
    <property type="entry name" value="ATP-DEPENDENT DNA HELICASE RECS-RELATED"/>
    <property type="match status" value="1"/>
</dbReference>
<dbReference type="GO" id="GO:0043138">
    <property type="term" value="F:3'-5' DNA helicase activity"/>
    <property type="evidence" value="ECO:0007669"/>
    <property type="project" value="TreeGrafter"/>
</dbReference>
<evidence type="ECO:0000256" key="3">
    <source>
        <dbReference type="ARBA" id="ARBA00022806"/>
    </source>
</evidence>
<proteinExistence type="predicted"/>
<evidence type="ECO:0000256" key="2">
    <source>
        <dbReference type="ARBA" id="ARBA00022801"/>
    </source>
</evidence>
<dbReference type="PANTHER" id="PTHR13710">
    <property type="entry name" value="DNA HELICASE RECQ FAMILY MEMBER"/>
    <property type="match status" value="1"/>
</dbReference>
<dbReference type="GO" id="GO:0003676">
    <property type="term" value="F:nucleic acid binding"/>
    <property type="evidence" value="ECO:0007669"/>
    <property type="project" value="InterPro"/>
</dbReference>
<protein>
    <submittedName>
        <fullName evidence="7">ATP-dependent DNA helicase RecQ</fullName>
    </submittedName>
</protein>
<dbReference type="GO" id="GO:0016787">
    <property type="term" value="F:hydrolase activity"/>
    <property type="evidence" value="ECO:0007669"/>
    <property type="project" value="UniProtKB-KW"/>
</dbReference>
<dbReference type="GO" id="GO:0009378">
    <property type="term" value="F:four-way junction helicase activity"/>
    <property type="evidence" value="ECO:0007669"/>
    <property type="project" value="TreeGrafter"/>
</dbReference>
<dbReference type="GO" id="GO:0005524">
    <property type="term" value="F:ATP binding"/>
    <property type="evidence" value="ECO:0007669"/>
    <property type="project" value="UniProtKB-KW"/>
</dbReference>
<accession>A0A4P6YWZ0</accession>
<evidence type="ECO:0000259" key="6">
    <source>
        <dbReference type="PROSITE" id="PS51194"/>
    </source>
</evidence>
<feature type="domain" description="Helicase ATP-binding" evidence="5">
    <location>
        <begin position="30"/>
        <end position="197"/>
    </location>
</feature>
<dbReference type="Pfam" id="PF00271">
    <property type="entry name" value="Helicase_C"/>
    <property type="match status" value="1"/>
</dbReference>
<dbReference type="EMBL" id="CP037940">
    <property type="protein sequence ID" value="QBO37307.1"/>
    <property type="molecule type" value="Genomic_DNA"/>
</dbReference>
<dbReference type="AlphaFoldDB" id="A0A4P6YWZ0"/>
<dbReference type="Proteomes" id="UP000292886">
    <property type="component" value="Chromosome"/>
</dbReference>
<evidence type="ECO:0000256" key="1">
    <source>
        <dbReference type="ARBA" id="ARBA00022741"/>
    </source>
</evidence>
<dbReference type="InterPro" id="IPR001650">
    <property type="entry name" value="Helicase_C-like"/>
</dbReference>
<keyword evidence="1" id="KW-0547">Nucleotide-binding</keyword>
<dbReference type="InterPro" id="IPR011545">
    <property type="entry name" value="DEAD/DEAH_box_helicase_dom"/>
</dbReference>
<dbReference type="InterPro" id="IPR014001">
    <property type="entry name" value="Helicase_ATP-bd"/>
</dbReference>
<feature type="domain" description="Helicase C-terminal" evidence="6">
    <location>
        <begin position="221"/>
        <end position="381"/>
    </location>
</feature>
<dbReference type="PROSITE" id="PS51194">
    <property type="entry name" value="HELICASE_CTER"/>
    <property type="match status" value="1"/>
</dbReference>
<dbReference type="GO" id="GO:0005737">
    <property type="term" value="C:cytoplasm"/>
    <property type="evidence" value="ECO:0007669"/>
    <property type="project" value="TreeGrafter"/>
</dbReference>
<dbReference type="SMART" id="SM00490">
    <property type="entry name" value="HELICc"/>
    <property type="match status" value="1"/>
</dbReference>